<dbReference type="GO" id="GO:0006633">
    <property type="term" value="P:fatty acid biosynthetic process"/>
    <property type="evidence" value="ECO:0007669"/>
    <property type="project" value="UniProtKB-KW"/>
</dbReference>
<keyword evidence="7" id="KW-0275">Fatty acid biosynthesis</keyword>
<dbReference type="PaxDb" id="121845-A0A1S3CY23"/>
<organism evidence="9 10">
    <name type="scientific">Diaphorina citri</name>
    <name type="common">Asian citrus psyllid</name>
    <dbReference type="NCBI Taxonomy" id="121845"/>
    <lineage>
        <taxon>Eukaryota</taxon>
        <taxon>Metazoa</taxon>
        <taxon>Ecdysozoa</taxon>
        <taxon>Arthropoda</taxon>
        <taxon>Hexapoda</taxon>
        <taxon>Insecta</taxon>
        <taxon>Pterygota</taxon>
        <taxon>Neoptera</taxon>
        <taxon>Paraneoptera</taxon>
        <taxon>Hemiptera</taxon>
        <taxon>Sternorrhyncha</taxon>
        <taxon>Psylloidea</taxon>
        <taxon>Psyllidae</taxon>
        <taxon>Diaphorininae</taxon>
        <taxon>Diaphorina</taxon>
    </lineage>
</organism>
<evidence type="ECO:0000256" key="8">
    <source>
        <dbReference type="ARBA" id="ARBA00023268"/>
    </source>
</evidence>
<keyword evidence="3" id="KW-0276">Fatty acid metabolism</keyword>
<sequence length="311" mass="35502">MFDRSLLHHRHRVFLYPIWSSCCRRRYREGLPASVQRITLTNKTSPNQVNTLLNGIGSLYLSGIPVQLSSLYGKPAYPVPRGTPMISPTVKWDHSIQYQVPSFLPQNNSGQNDFEISLKNDDDKSLAGHKINGRVLYPAAGYMVNHLIHYNAAIDTLNTSGVRIQGMTVTPTSKRKTQLADPTYEIFEYHKFFTTPQDTQLMINNGSILEILLDLALENIRPDHVQMLDLAENLNLSLDIKNIIDQKPRKTVRNNRLMKLGSLAQYFTIESSQLIQNRPDIKNIIDQKPRKTVRNNRLMKLGSLAQYFINA</sequence>
<keyword evidence="9" id="KW-1185">Reference proteome</keyword>
<evidence type="ECO:0000256" key="3">
    <source>
        <dbReference type="ARBA" id="ARBA00022832"/>
    </source>
</evidence>
<keyword evidence="4" id="KW-0521">NADP</keyword>
<dbReference type="GeneID" id="103506739"/>
<dbReference type="Gene3D" id="3.30.70.3290">
    <property type="match status" value="1"/>
</dbReference>
<reference evidence="10" key="1">
    <citation type="submission" date="2025-08" db="UniProtKB">
        <authorList>
            <consortium name="RefSeq"/>
        </authorList>
    </citation>
    <scope>IDENTIFICATION</scope>
</reference>
<protein>
    <submittedName>
        <fullName evidence="10">Uncharacterized protein LOC103506739</fullName>
    </submittedName>
</protein>
<evidence type="ECO:0000256" key="5">
    <source>
        <dbReference type="ARBA" id="ARBA00023002"/>
    </source>
</evidence>
<evidence type="ECO:0000256" key="6">
    <source>
        <dbReference type="ARBA" id="ARBA00023098"/>
    </source>
</evidence>
<evidence type="ECO:0000313" key="10">
    <source>
        <dbReference type="RefSeq" id="XP_008469363.1"/>
    </source>
</evidence>
<dbReference type="STRING" id="121845.A0A1S3CY23"/>
<keyword evidence="5" id="KW-0560">Oxidoreductase</keyword>
<name>A0A1S3CY23_DIACI</name>
<dbReference type="GO" id="GO:0016491">
    <property type="term" value="F:oxidoreductase activity"/>
    <property type="evidence" value="ECO:0007669"/>
    <property type="project" value="UniProtKB-KW"/>
</dbReference>
<evidence type="ECO:0000256" key="4">
    <source>
        <dbReference type="ARBA" id="ARBA00022857"/>
    </source>
</evidence>
<evidence type="ECO:0000256" key="7">
    <source>
        <dbReference type="ARBA" id="ARBA00023160"/>
    </source>
</evidence>
<dbReference type="PANTHER" id="PTHR43775:SF7">
    <property type="entry name" value="FATTY ACID SYNTHASE"/>
    <property type="match status" value="1"/>
</dbReference>
<dbReference type="RefSeq" id="XP_008469363.1">
    <property type="nucleotide sequence ID" value="XM_008471141.1"/>
</dbReference>
<keyword evidence="2" id="KW-0444">Lipid biosynthesis</keyword>
<keyword evidence="1" id="KW-0596">Phosphopantetheine</keyword>
<dbReference type="Proteomes" id="UP000079169">
    <property type="component" value="Unplaced"/>
</dbReference>
<gene>
    <name evidence="10" type="primary">LOC103506739</name>
</gene>
<evidence type="ECO:0000256" key="1">
    <source>
        <dbReference type="ARBA" id="ARBA00022450"/>
    </source>
</evidence>
<evidence type="ECO:0000313" key="9">
    <source>
        <dbReference type="Proteomes" id="UP000079169"/>
    </source>
</evidence>
<dbReference type="GO" id="GO:0004312">
    <property type="term" value="F:fatty acid synthase activity"/>
    <property type="evidence" value="ECO:0007669"/>
    <property type="project" value="TreeGrafter"/>
</dbReference>
<keyword evidence="6" id="KW-0443">Lipid metabolism</keyword>
<accession>A0A1S3CY23</accession>
<keyword evidence="8" id="KW-0511">Multifunctional enzyme</keyword>
<evidence type="ECO:0000256" key="2">
    <source>
        <dbReference type="ARBA" id="ARBA00022516"/>
    </source>
</evidence>
<proteinExistence type="predicted"/>
<dbReference type="PANTHER" id="PTHR43775">
    <property type="entry name" value="FATTY ACID SYNTHASE"/>
    <property type="match status" value="1"/>
</dbReference>
<dbReference type="AlphaFoldDB" id="A0A1S3CY23"/>
<dbReference type="InterPro" id="IPR050091">
    <property type="entry name" value="PKS_NRPS_Biosynth_Enz"/>
</dbReference>
<dbReference type="KEGG" id="dci:103506739"/>